<sequence>MASKPTTIAEYIQAAPAEGQPPLRQLYALLKSVAPDAQEAIKWGTPFFVEPRFVFAFSAHKAHCSFAPPAAALEAFRDELPPRQTTKGTLKLPYSEPLPEALIRQIAERSVKLVRERGDDGFW</sequence>
<dbReference type="Proteomes" id="UP000269265">
    <property type="component" value="Unassembled WGS sequence"/>
</dbReference>
<dbReference type="SUPFAM" id="SSF159888">
    <property type="entry name" value="YdhG-like"/>
    <property type="match status" value="1"/>
</dbReference>
<evidence type="ECO:0000313" key="3">
    <source>
        <dbReference type="Proteomes" id="UP000269265"/>
    </source>
</evidence>
<keyword evidence="3" id="KW-1185">Reference proteome</keyword>
<comment type="caution">
    <text evidence="2">The sequence shown here is derived from an EMBL/GenBank/DDBJ whole genome shotgun (WGS) entry which is preliminary data.</text>
</comment>
<accession>A0A426VA51</accession>
<dbReference type="InterPro" id="IPR014922">
    <property type="entry name" value="YdhG-like"/>
</dbReference>
<evidence type="ECO:0000259" key="1">
    <source>
        <dbReference type="Pfam" id="PF08818"/>
    </source>
</evidence>
<organism evidence="2 3">
    <name type="scientific">Aquabacterium soli</name>
    <dbReference type="NCBI Taxonomy" id="2493092"/>
    <lineage>
        <taxon>Bacteria</taxon>
        <taxon>Pseudomonadati</taxon>
        <taxon>Pseudomonadota</taxon>
        <taxon>Betaproteobacteria</taxon>
        <taxon>Burkholderiales</taxon>
        <taxon>Aquabacterium</taxon>
    </lineage>
</organism>
<protein>
    <submittedName>
        <fullName evidence="2">DUF1801 domain-containing protein</fullName>
    </submittedName>
</protein>
<evidence type="ECO:0000313" key="2">
    <source>
        <dbReference type="EMBL" id="RRS03763.1"/>
    </source>
</evidence>
<dbReference type="AlphaFoldDB" id="A0A426VA51"/>
<dbReference type="EMBL" id="RSED01000010">
    <property type="protein sequence ID" value="RRS03763.1"/>
    <property type="molecule type" value="Genomic_DNA"/>
</dbReference>
<proteinExistence type="predicted"/>
<gene>
    <name evidence="2" type="ORF">EIP75_14370</name>
</gene>
<feature type="domain" description="YdhG-like" evidence="1">
    <location>
        <begin position="21"/>
        <end position="110"/>
    </location>
</feature>
<dbReference type="RefSeq" id="WP_125243968.1">
    <property type="nucleotide sequence ID" value="NZ_RSED01000010.1"/>
</dbReference>
<dbReference type="OrthoDB" id="7619808at2"/>
<reference evidence="2 3" key="1">
    <citation type="submission" date="2018-12" db="EMBL/GenBank/DDBJ databases">
        <title>The whole draft genome of Aquabacterium sp. SJQ9.</title>
        <authorList>
            <person name="Sun L."/>
            <person name="Gao X."/>
            <person name="Chen W."/>
            <person name="Huang K."/>
        </authorList>
    </citation>
    <scope>NUCLEOTIDE SEQUENCE [LARGE SCALE GENOMIC DNA]</scope>
    <source>
        <strain evidence="2 3">SJQ9</strain>
    </source>
</reference>
<dbReference type="Gene3D" id="3.90.1150.200">
    <property type="match status" value="1"/>
</dbReference>
<name>A0A426VA51_9BURK</name>
<dbReference type="Pfam" id="PF08818">
    <property type="entry name" value="DUF1801"/>
    <property type="match status" value="1"/>
</dbReference>